<accession>A0A0F9KZM7</accession>
<proteinExistence type="predicted"/>
<evidence type="ECO:0000313" key="1">
    <source>
        <dbReference type="EMBL" id="KKM21010.1"/>
    </source>
</evidence>
<organism evidence="1">
    <name type="scientific">marine sediment metagenome</name>
    <dbReference type="NCBI Taxonomy" id="412755"/>
    <lineage>
        <taxon>unclassified sequences</taxon>
        <taxon>metagenomes</taxon>
        <taxon>ecological metagenomes</taxon>
    </lineage>
</organism>
<dbReference type="EMBL" id="LAZR01013648">
    <property type="protein sequence ID" value="KKM21010.1"/>
    <property type="molecule type" value="Genomic_DNA"/>
</dbReference>
<sequence length="71" mass="8257">MNKAKVVFEKIALSNKLIFAAAKKSKKLVKSLTGGRYKPKSFEEFRKIQDHWHKKMSQRNFFNSVVSKIKG</sequence>
<protein>
    <submittedName>
        <fullName evidence="1">Uncharacterized protein</fullName>
    </submittedName>
</protein>
<gene>
    <name evidence="1" type="ORF">LCGC14_1639770</name>
</gene>
<dbReference type="AlphaFoldDB" id="A0A0F9KZM7"/>
<comment type="caution">
    <text evidence="1">The sequence shown here is derived from an EMBL/GenBank/DDBJ whole genome shotgun (WGS) entry which is preliminary data.</text>
</comment>
<reference evidence="1" key="1">
    <citation type="journal article" date="2015" name="Nature">
        <title>Complex archaea that bridge the gap between prokaryotes and eukaryotes.</title>
        <authorList>
            <person name="Spang A."/>
            <person name="Saw J.H."/>
            <person name="Jorgensen S.L."/>
            <person name="Zaremba-Niedzwiedzka K."/>
            <person name="Martijn J."/>
            <person name="Lind A.E."/>
            <person name="van Eijk R."/>
            <person name="Schleper C."/>
            <person name="Guy L."/>
            <person name="Ettema T.J."/>
        </authorList>
    </citation>
    <scope>NUCLEOTIDE SEQUENCE</scope>
</reference>
<name>A0A0F9KZM7_9ZZZZ</name>